<feature type="transmembrane region" description="Helical" evidence="1">
    <location>
        <begin position="84"/>
        <end position="103"/>
    </location>
</feature>
<keyword evidence="1" id="KW-0472">Membrane</keyword>
<keyword evidence="1" id="KW-1133">Transmembrane helix</keyword>
<proteinExistence type="predicted"/>
<protein>
    <submittedName>
        <fullName evidence="2">Uncharacterized protein</fullName>
    </submittedName>
</protein>
<organism evidence="2 3">
    <name type="scientific">Hyphomonas jannaschiana VP2</name>
    <dbReference type="NCBI Taxonomy" id="1280952"/>
    <lineage>
        <taxon>Bacteria</taxon>
        <taxon>Pseudomonadati</taxon>
        <taxon>Pseudomonadota</taxon>
        <taxon>Alphaproteobacteria</taxon>
        <taxon>Hyphomonadales</taxon>
        <taxon>Hyphomonadaceae</taxon>
        <taxon>Hyphomonas</taxon>
    </lineage>
</organism>
<dbReference type="RefSeq" id="WP_155839886.1">
    <property type="nucleotide sequence ID" value="NZ_ARYJ01000004.1"/>
</dbReference>
<evidence type="ECO:0000313" key="3">
    <source>
        <dbReference type="Proteomes" id="UP000024816"/>
    </source>
</evidence>
<dbReference type="EMBL" id="ARYJ01000004">
    <property type="protein sequence ID" value="KCZ89051.1"/>
    <property type="molecule type" value="Genomic_DNA"/>
</dbReference>
<name>A0A059FEU5_9PROT</name>
<feature type="transmembrane region" description="Helical" evidence="1">
    <location>
        <begin position="31"/>
        <end position="51"/>
    </location>
</feature>
<sequence>MVEGRSRRDIPKRPFLDKLLSKIFIFGRFELAILIYLSIPAGAGIFILSYATPENGPLLQICQASRDYLASLHLVMAPATASRFLFSLWIVGVIPLFALLVLWRISTLPFRKLG</sequence>
<keyword evidence="3" id="KW-1185">Reference proteome</keyword>
<dbReference type="Proteomes" id="UP000024816">
    <property type="component" value="Unassembled WGS sequence"/>
</dbReference>
<dbReference type="AlphaFoldDB" id="A0A059FEU5"/>
<evidence type="ECO:0000256" key="1">
    <source>
        <dbReference type="SAM" id="Phobius"/>
    </source>
</evidence>
<dbReference type="STRING" id="1280952.HJA_07137"/>
<evidence type="ECO:0000313" key="2">
    <source>
        <dbReference type="EMBL" id="KCZ89051.1"/>
    </source>
</evidence>
<accession>A0A059FEU5</accession>
<comment type="caution">
    <text evidence="2">The sequence shown here is derived from an EMBL/GenBank/DDBJ whole genome shotgun (WGS) entry which is preliminary data.</text>
</comment>
<keyword evidence="1" id="KW-0812">Transmembrane</keyword>
<gene>
    <name evidence="2" type="ORF">HJA_07137</name>
</gene>
<reference evidence="2 3" key="1">
    <citation type="journal article" date="2014" name="Antonie Van Leeuwenhoek">
        <title>Hyphomonas beringensis sp. nov. and Hyphomonas chukchiensis sp. nov., isolated from surface seawater of the Bering Sea and Chukchi Sea.</title>
        <authorList>
            <person name="Li C."/>
            <person name="Lai Q."/>
            <person name="Li G."/>
            <person name="Dong C."/>
            <person name="Wang J."/>
            <person name="Liao Y."/>
            <person name="Shao Z."/>
        </authorList>
    </citation>
    <scope>NUCLEOTIDE SEQUENCE [LARGE SCALE GENOMIC DNA]</scope>
    <source>
        <strain evidence="2 3">VP2</strain>
    </source>
</reference>